<dbReference type="EMBL" id="PGOL01000634">
    <property type="protein sequence ID" value="PKI67171.1"/>
    <property type="molecule type" value="Genomic_DNA"/>
</dbReference>
<proteinExistence type="predicted"/>
<gene>
    <name evidence="1" type="ORF">CDL15_Pgr015636</name>
    <name evidence="2" type="ORF">CRG98_012420</name>
</gene>
<dbReference type="Proteomes" id="UP000233551">
    <property type="component" value="Unassembled WGS sequence"/>
</dbReference>
<keyword evidence="4" id="KW-1185">Reference proteome</keyword>
<name>A0A218XQ22_PUNGR</name>
<protein>
    <submittedName>
        <fullName evidence="1">Uncharacterized protein</fullName>
    </submittedName>
</protein>
<evidence type="ECO:0000313" key="4">
    <source>
        <dbReference type="Proteomes" id="UP000233551"/>
    </source>
</evidence>
<reference evidence="2 4" key="3">
    <citation type="submission" date="2017-11" db="EMBL/GenBank/DDBJ databases">
        <title>De-novo sequencing of pomegranate (Punica granatum L.) genome.</title>
        <authorList>
            <person name="Akparov Z."/>
            <person name="Amiraslanov A."/>
            <person name="Hajiyeva S."/>
            <person name="Abbasov M."/>
            <person name="Kaur K."/>
            <person name="Hamwieh A."/>
            <person name="Solovyev V."/>
            <person name="Salamov A."/>
            <person name="Braich B."/>
            <person name="Kosarev P."/>
            <person name="Mahmoud A."/>
            <person name="Hajiyev E."/>
            <person name="Babayeva S."/>
            <person name="Izzatullayeva V."/>
            <person name="Mammadov A."/>
            <person name="Mammadov A."/>
            <person name="Sharifova S."/>
            <person name="Ojaghi J."/>
            <person name="Eynullazada K."/>
            <person name="Bayramov B."/>
            <person name="Abdulazimova A."/>
            <person name="Shahmuradov I."/>
        </authorList>
    </citation>
    <scope>NUCLEOTIDE SEQUENCE [LARGE SCALE GENOMIC DNA]</scope>
    <source>
        <strain evidence="2">AG2017</strain>
        <strain evidence="4">cv. AG2017</strain>
        <tissue evidence="2">Leaf</tissue>
    </source>
</reference>
<reference evidence="3" key="1">
    <citation type="journal article" date="2017" name="Plant J.">
        <title>The pomegranate (Punica granatum L.) genome and the genomics of punicalagin biosynthesis.</title>
        <authorList>
            <person name="Qin G."/>
            <person name="Xu C."/>
            <person name="Ming R."/>
            <person name="Tang H."/>
            <person name="Guyot R."/>
            <person name="Kramer E.M."/>
            <person name="Hu Y."/>
            <person name="Yi X."/>
            <person name="Qi Y."/>
            <person name="Xu X."/>
            <person name="Gao Z."/>
            <person name="Pan H."/>
            <person name="Jian J."/>
            <person name="Tian Y."/>
            <person name="Yue Z."/>
            <person name="Xu Y."/>
        </authorList>
    </citation>
    <scope>NUCLEOTIDE SEQUENCE [LARGE SCALE GENOMIC DNA]</scope>
    <source>
        <strain evidence="3">cv. Dabenzi</strain>
    </source>
</reference>
<evidence type="ECO:0000313" key="1">
    <source>
        <dbReference type="EMBL" id="OWM86601.1"/>
    </source>
</evidence>
<dbReference type="AlphaFoldDB" id="A0A218XQ22"/>
<sequence length="116" mass="12706">MSATRFEVEEVRWIKRQRMVADRVEGSVRRRSPGSLDLGSGGKGLVVSCTAKVGNLTLKKRFNFGGCATRKLRKADTSKKSKGGLNWSEAIVLNEVKPGKGCDRVGEWRLTIAVLG</sequence>
<dbReference type="Proteomes" id="UP000197138">
    <property type="component" value="Unassembled WGS sequence"/>
</dbReference>
<comment type="caution">
    <text evidence="1">The sequence shown here is derived from an EMBL/GenBank/DDBJ whole genome shotgun (WGS) entry which is preliminary data.</text>
</comment>
<evidence type="ECO:0000313" key="3">
    <source>
        <dbReference type="Proteomes" id="UP000197138"/>
    </source>
</evidence>
<evidence type="ECO:0000313" key="2">
    <source>
        <dbReference type="EMBL" id="PKI67171.1"/>
    </source>
</evidence>
<organism evidence="1 3">
    <name type="scientific">Punica granatum</name>
    <name type="common">Pomegranate</name>
    <dbReference type="NCBI Taxonomy" id="22663"/>
    <lineage>
        <taxon>Eukaryota</taxon>
        <taxon>Viridiplantae</taxon>
        <taxon>Streptophyta</taxon>
        <taxon>Embryophyta</taxon>
        <taxon>Tracheophyta</taxon>
        <taxon>Spermatophyta</taxon>
        <taxon>Magnoliopsida</taxon>
        <taxon>eudicotyledons</taxon>
        <taxon>Gunneridae</taxon>
        <taxon>Pentapetalae</taxon>
        <taxon>rosids</taxon>
        <taxon>malvids</taxon>
        <taxon>Myrtales</taxon>
        <taxon>Lythraceae</taxon>
        <taxon>Punica</taxon>
    </lineage>
</organism>
<accession>A0A218XQ22</accession>
<reference evidence="1" key="2">
    <citation type="submission" date="2017-06" db="EMBL/GenBank/DDBJ databases">
        <title>The pomegranate genome and the genomics of punicalagin biosynthesis.</title>
        <authorList>
            <person name="Xu C."/>
        </authorList>
    </citation>
    <scope>NUCLEOTIDE SEQUENCE [LARGE SCALE GENOMIC DNA]</scope>
    <source>
        <tissue evidence="1">Fresh leaf</tissue>
    </source>
</reference>
<dbReference type="EMBL" id="MTKT01001080">
    <property type="protein sequence ID" value="OWM86601.1"/>
    <property type="molecule type" value="Genomic_DNA"/>
</dbReference>